<gene>
    <name evidence="4" type="ORF">BDV40DRAFT_301792</name>
</gene>
<dbReference type="GO" id="GO:0030170">
    <property type="term" value="F:pyridoxal phosphate binding"/>
    <property type="evidence" value="ECO:0007669"/>
    <property type="project" value="InterPro"/>
</dbReference>
<accession>A0A5N6USA2</accession>
<comment type="similarity">
    <text evidence="1">Belongs to the class-I pyridoxal-phosphate-dependent aminotransferase family.</text>
</comment>
<dbReference type="Pfam" id="PF00155">
    <property type="entry name" value="Aminotran_1_2"/>
    <property type="match status" value="1"/>
</dbReference>
<organism evidence="4 5">
    <name type="scientific">Aspergillus tamarii</name>
    <dbReference type="NCBI Taxonomy" id="41984"/>
    <lineage>
        <taxon>Eukaryota</taxon>
        <taxon>Fungi</taxon>
        <taxon>Dikarya</taxon>
        <taxon>Ascomycota</taxon>
        <taxon>Pezizomycotina</taxon>
        <taxon>Eurotiomycetes</taxon>
        <taxon>Eurotiomycetidae</taxon>
        <taxon>Eurotiales</taxon>
        <taxon>Aspergillaceae</taxon>
        <taxon>Aspergillus</taxon>
        <taxon>Aspergillus subgen. Circumdati</taxon>
    </lineage>
</organism>
<feature type="domain" description="Aminotransferase class I/classII large" evidence="3">
    <location>
        <begin position="41"/>
        <end position="411"/>
    </location>
</feature>
<dbReference type="Gene3D" id="3.90.1150.10">
    <property type="entry name" value="Aspartate Aminotransferase, domain 1"/>
    <property type="match status" value="1"/>
</dbReference>
<reference evidence="4 5" key="1">
    <citation type="submission" date="2019-04" db="EMBL/GenBank/DDBJ databases">
        <title>Friends and foes A comparative genomics study of 23 Aspergillus species from section Flavi.</title>
        <authorList>
            <consortium name="DOE Joint Genome Institute"/>
            <person name="Kjaerbolling I."/>
            <person name="Vesth T."/>
            <person name="Frisvad J.C."/>
            <person name="Nybo J.L."/>
            <person name="Theobald S."/>
            <person name="Kildgaard S."/>
            <person name="Isbrandt T."/>
            <person name="Kuo A."/>
            <person name="Sato A."/>
            <person name="Lyhne E.K."/>
            <person name="Kogle M.E."/>
            <person name="Wiebenga A."/>
            <person name="Kun R.S."/>
            <person name="Lubbers R.J."/>
            <person name="Makela M.R."/>
            <person name="Barry K."/>
            <person name="Chovatia M."/>
            <person name="Clum A."/>
            <person name="Daum C."/>
            <person name="Haridas S."/>
            <person name="He G."/>
            <person name="LaButti K."/>
            <person name="Lipzen A."/>
            <person name="Mondo S."/>
            <person name="Riley R."/>
            <person name="Salamov A."/>
            <person name="Simmons B.A."/>
            <person name="Magnuson J.K."/>
            <person name="Henrissat B."/>
            <person name="Mortensen U.H."/>
            <person name="Larsen T.O."/>
            <person name="Devries R.P."/>
            <person name="Grigoriev I.V."/>
            <person name="Machida M."/>
            <person name="Baker S.E."/>
            <person name="Andersen M.R."/>
        </authorList>
    </citation>
    <scope>NUCLEOTIDE SEQUENCE [LARGE SCALE GENOMIC DNA]</scope>
    <source>
        <strain evidence="4 5">CBS 117626</strain>
    </source>
</reference>
<dbReference type="InterPro" id="IPR004839">
    <property type="entry name" value="Aminotransferase_I/II_large"/>
</dbReference>
<dbReference type="PRINTS" id="PR00753">
    <property type="entry name" value="ACCSYNTHASE"/>
</dbReference>
<dbReference type="InterPro" id="IPR004838">
    <property type="entry name" value="NHTrfase_class1_PyrdxlP-BS"/>
</dbReference>
<proteinExistence type="inferred from homology"/>
<dbReference type="CDD" id="cd00609">
    <property type="entry name" value="AAT_like"/>
    <property type="match status" value="1"/>
</dbReference>
<sequence length="417" mass="46390">MNTTISARGVSFAEKRPLFFDVLDNLWHPESNPDGIVNLGLAENSLLHPELVDFINSQRLDSPHALTYGDGFSGSKSLQKALCTFLNRQFRPHVLLEPTAMVVTAGASNAVECCAWSLFESGDYMLVGRPYWTTFQHLFGTRAGVNVLEVSFGPVDPFGAEASEIYDQACIRAKEEGKRVKGILLCSPNNPLGQCYPRDVLESLMKVCRKHNLHLISDEIYGLSTWNNPQMEQAVGFTSVLSLEVEKFMDPSMVHVVWGMSKDFGATGLRIGCLISQHNPGFLASAEGISLFNFPSSLADNTTTALLMSDKYVDNLVALNRQRLAESYRYVTEFLRAHRIPFRESNAALFVWVNLAAAANAPSRSDDELLARLRANKVYITSGKTYASEEAGWFRLVIAHPREVLEEGLRRMTLSLE</sequence>
<evidence type="ECO:0000313" key="5">
    <source>
        <dbReference type="Proteomes" id="UP000326950"/>
    </source>
</evidence>
<evidence type="ECO:0000259" key="3">
    <source>
        <dbReference type="Pfam" id="PF00155"/>
    </source>
</evidence>
<name>A0A5N6USA2_ASPTM</name>
<dbReference type="InterPro" id="IPR050478">
    <property type="entry name" value="Ethylene_sulfur-biosynth"/>
</dbReference>
<dbReference type="PROSITE" id="PS00105">
    <property type="entry name" value="AA_TRANSFER_CLASS_1"/>
    <property type="match status" value="1"/>
</dbReference>
<evidence type="ECO:0000256" key="1">
    <source>
        <dbReference type="ARBA" id="ARBA00007441"/>
    </source>
</evidence>
<dbReference type="Gene3D" id="3.40.640.10">
    <property type="entry name" value="Type I PLP-dependent aspartate aminotransferase-like (Major domain)"/>
    <property type="match status" value="1"/>
</dbReference>
<dbReference type="OrthoDB" id="7042322at2759"/>
<dbReference type="GO" id="GO:0006520">
    <property type="term" value="P:amino acid metabolic process"/>
    <property type="evidence" value="ECO:0007669"/>
    <property type="project" value="TreeGrafter"/>
</dbReference>
<dbReference type="Proteomes" id="UP000326950">
    <property type="component" value="Unassembled WGS sequence"/>
</dbReference>
<dbReference type="GO" id="GO:0008483">
    <property type="term" value="F:transaminase activity"/>
    <property type="evidence" value="ECO:0007669"/>
    <property type="project" value="TreeGrafter"/>
</dbReference>
<dbReference type="SUPFAM" id="SSF53383">
    <property type="entry name" value="PLP-dependent transferases"/>
    <property type="match status" value="1"/>
</dbReference>
<dbReference type="AlphaFoldDB" id="A0A5N6USA2"/>
<dbReference type="InterPro" id="IPR015422">
    <property type="entry name" value="PyrdxlP-dep_Trfase_small"/>
</dbReference>
<dbReference type="PANTHER" id="PTHR43795:SF63">
    <property type="entry name" value="PUTATIVE (AFU_ORTHOLOGUE AFUA_4G00630)-RELATED"/>
    <property type="match status" value="1"/>
</dbReference>
<keyword evidence="5" id="KW-1185">Reference proteome</keyword>
<evidence type="ECO:0000313" key="4">
    <source>
        <dbReference type="EMBL" id="KAE8160941.1"/>
    </source>
</evidence>
<protein>
    <submittedName>
        <fullName evidence="4">1-aminocyclopropane-1-carboxylate synthase</fullName>
    </submittedName>
</protein>
<dbReference type="PANTHER" id="PTHR43795">
    <property type="entry name" value="BIFUNCTIONAL ASPARTATE AMINOTRANSFERASE AND GLUTAMATE/ASPARTATE-PREPHENATE AMINOTRANSFERASE-RELATED"/>
    <property type="match status" value="1"/>
</dbReference>
<dbReference type="InterPro" id="IPR015421">
    <property type="entry name" value="PyrdxlP-dep_Trfase_major"/>
</dbReference>
<keyword evidence="2" id="KW-0663">Pyridoxal phosphate</keyword>
<dbReference type="EMBL" id="ML738649">
    <property type="protein sequence ID" value="KAE8160941.1"/>
    <property type="molecule type" value="Genomic_DNA"/>
</dbReference>
<evidence type="ECO:0000256" key="2">
    <source>
        <dbReference type="ARBA" id="ARBA00022898"/>
    </source>
</evidence>
<dbReference type="InterPro" id="IPR015424">
    <property type="entry name" value="PyrdxlP-dep_Trfase"/>
</dbReference>